<dbReference type="STRING" id="1121321.SAMN04488530_1513"/>
<evidence type="ECO:0000313" key="2">
    <source>
        <dbReference type="EMBL" id="SHH45019.1"/>
    </source>
</evidence>
<evidence type="ECO:0000313" key="3">
    <source>
        <dbReference type="Proteomes" id="UP000243255"/>
    </source>
</evidence>
<sequence length="121" mass="14208">MKINRTDAKMIIYFLVVSIFLVILRIFSFQNYIPQNIRYYVSFVVVLVGMLISWLEKRDQKPVFYSWANNWNGIAFANSGMVFAIAIFILCDNLVSGFVWIMILSILQLVFRNIIDNLQKK</sequence>
<evidence type="ECO:0000256" key="1">
    <source>
        <dbReference type="SAM" id="Phobius"/>
    </source>
</evidence>
<feature type="transmembrane region" description="Helical" evidence="1">
    <location>
        <begin position="95"/>
        <end position="115"/>
    </location>
</feature>
<protein>
    <submittedName>
        <fullName evidence="2">Uncharacterized protein</fullName>
    </submittedName>
</protein>
<dbReference type="OrthoDB" id="9802195at2"/>
<keyword evidence="1" id="KW-0472">Membrane</keyword>
<keyword evidence="1" id="KW-1133">Transmembrane helix</keyword>
<organism evidence="2 3">
    <name type="scientific">Asaccharospora irregularis DSM 2635</name>
    <dbReference type="NCBI Taxonomy" id="1121321"/>
    <lineage>
        <taxon>Bacteria</taxon>
        <taxon>Bacillati</taxon>
        <taxon>Bacillota</taxon>
        <taxon>Clostridia</taxon>
        <taxon>Peptostreptococcales</taxon>
        <taxon>Peptostreptococcaceae</taxon>
        <taxon>Asaccharospora</taxon>
    </lineage>
</organism>
<name>A0A1M5T2M7_9FIRM</name>
<keyword evidence="1" id="KW-0812">Transmembrane</keyword>
<keyword evidence="3" id="KW-1185">Reference proteome</keyword>
<reference evidence="3" key="1">
    <citation type="submission" date="2016-11" db="EMBL/GenBank/DDBJ databases">
        <authorList>
            <person name="Varghese N."/>
            <person name="Submissions S."/>
        </authorList>
    </citation>
    <scope>NUCLEOTIDE SEQUENCE [LARGE SCALE GENOMIC DNA]</scope>
    <source>
        <strain evidence="3">DSM 2635</strain>
    </source>
</reference>
<dbReference type="EMBL" id="FQWX01000051">
    <property type="protein sequence ID" value="SHH45019.1"/>
    <property type="molecule type" value="Genomic_DNA"/>
</dbReference>
<dbReference type="AlphaFoldDB" id="A0A1M5T2M7"/>
<feature type="transmembrane region" description="Helical" evidence="1">
    <location>
        <begin position="12"/>
        <end position="33"/>
    </location>
</feature>
<dbReference type="RefSeq" id="WP_073127643.1">
    <property type="nucleotide sequence ID" value="NZ_BAABCH010000071.1"/>
</dbReference>
<gene>
    <name evidence="2" type="ORF">SAMN04488530_1513</name>
</gene>
<accession>A0A1M5T2M7</accession>
<dbReference type="Proteomes" id="UP000243255">
    <property type="component" value="Unassembled WGS sequence"/>
</dbReference>
<feature type="transmembrane region" description="Helical" evidence="1">
    <location>
        <begin position="67"/>
        <end position="89"/>
    </location>
</feature>
<proteinExistence type="predicted"/>
<feature type="transmembrane region" description="Helical" evidence="1">
    <location>
        <begin position="39"/>
        <end position="55"/>
    </location>
</feature>